<proteinExistence type="predicted"/>
<feature type="region of interest" description="Disordered" evidence="1">
    <location>
        <begin position="1"/>
        <end position="47"/>
    </location>
</feature>
<dbReference type="Gramene" id="TKW28581">
    <property type="protein sequence ID" value="TKW28581"/>
    <property type="gene ID" value="SEVIR_3G339861v2"/>
</dbReference>
<evidence type="ECO:0000313" key="3">
    <source>
        <dbReference type="Proteomes" id="UP000298652"/>
    </source>
</evidence>
<dbReference type="EMBL" id="CM016554">
    <property type="protein sequence ID" value="TKW28581.1"/>
    <property type="molecule type" value="Genomic_DNA"/>
</dbReference>
<evidence type="ECO:0000256" key="1">
    <source>
        <dbReference type="SAM" id="MobiDB-lite"/>
    </source>
</evidence>
<sequence length="112" mass="12524">MKGSGGGRRGSRQEEKEGWEEEREARGRKGKAGREGAFHKEGKPPRNEVAKAVAAEDLRCCCLPLRRENLTRASTRTTFMTPTSSRRTRTTFDKVSCHSQTYRSYACLVASA</sequence>
<dbReference type="AlphaFoldDB" id="A0A4U6VG80"/>
<feature type="compositionally biased region" description="Basic and acidic residues" evidence="1">
    <location>
        <begin position="23"/>
        <end position="47"/>
    </location>
</feature>
<evidence type="ECO:0000313" key="2">
    <source>
        <dbReference type="EMBL" id="TKW28581.1"/>
    </source>
</evidence>
<organism evidence="2 3">
    <name type="scientific">Setaria viridis</name>
    <name type="common">Green bristlegrass</name>
    <name type="synonym">Setaria italica subsp. viridis</name>
    <dbReference type="NCBI Taxonomy" id="4556"/>
    <lineage>
        <taxon>Eukaryota</taxon>
        <taxon>Viridiplantae</taxon>
        <taxon>Streptophyta</taxon>
        <taxon>Embryophyta</taxon>
        <taxon>Tracheophyta</taxon>
        <taxon>Spermatophyta</taxon>
        <taxon>Magnoliopsida</taxon>
        <taxon>Liliopsida</taxon>
        <taxon>Poales</taxon>
        <taxon>Poaceae</taxon>
        <taxon>PACMAD clade</taxon>
        <taxon>Panicoideae</taxon>
        <taxon>Panicodae</taxon>
        <taxon>Paniceae</taxon>
        <taxon>Cenchrinae</taxon>
        <taxon>Setaria</taxon>
    </lineage>
</organism>
<reference evidence="2" key="1">
    <citation type="submission" date="2019-03" db="EMBL/GenBank/DDBJ databases">
        <title>WGS assembly of Setaria viridis.</title>
        <authorList>
            <person name="Huang P."/>
            <person name="Jenkins J."/>
            <person name="Grimwood J."/>
            <person name="Barry K."/>
            <person name="Healey A."/>
            <person name="Mamidi S."/>
            <person name="Sreedasyam A."/>
            <person name="Shu S."/>
            <person name="Feldman M."/>
            <person name="Wu J."/>
            <person name="Yu Y."/>
            <person name="Chen C."/>
            <person name="Johnson J."/>
            <person name="Rokhsar D."/>
            <person name="Baxter I."/>
            <person name="Schmutz J."/>
            <person name="Brutnell T."/>
            <person name="Kellogg E."/>
        </authorList>
    </citation>
    <scope>NUCLEOTIDE SEQUENCE [LARGE SCALE GENOMIC DNA]</scope>
</reference>
<keyword evidence="3" id="KW-1185">Reference proteome</keyword>
<protein>
    <submittedName>
        <fullName evidence="2">Uncharacterized protein</fullName>
    </submittedName>
</protein>
<name>A0A4U6VG80_SETVI</name>
<dbReference type="Proteomes" id="UP000298652">
    <property type="component" value="Chromosome 3"/>
</dbReference>
<accession>A0A4U6VG80</accession>
<gene>
    <name evidence="2" type="ORF">SEVIR_3G339861v2</name>
</gene>